<dbReference type="GO" id="GO:0080175">
    <property type="term" value="P:phragmoplast microtubule organization"/>
    <property type="evidence" value="ECO:0007669"/>
    <property type="project" value="UniProtKB-ARBA"/>
</dbReference>
<feature type="compositionally biased region" description="Low complexity" evidence="9">
    <location>
        <begin position="37"/>
        <end position="47"/>
    </location>
</feature>
<feature type="domain" description="Kinesin motor" evidence="10">
    <location>
        <begin position="137"/>
        <end position="470"/>
    </location>
</feature>
<evidence type="ECO:0000256" key="1">
    <source>
        <dbReference type="ARBA" id="ARBA00022701"/>
    </source>
</evidence>
<dbReference type="AlphaFoldDB" id="A0A5N6RVU3"/>
<dbReference type="Pfam" id="PF00225">
    <property type="entry name" value="Kinesin"/>
    <property type="match status" value="1"/>
</dbReference>
<keyword evidence="5 7" id="KW-0505">Motor protein</keyword>
<feature type="coiled-coil region" evidence="8">
    <location>
        <begin position="1151"/>
        <end position="1178"/>
    </location>
</feature>
<evidence type="ECO:0000256" key="2">
    <source>
        <dbReference type="ARBA" id="ARBA00022741"/>
    </source>
</evidence>
<evidence type="ECO:0000256" key="7">
    <source>
        <dbReference type="PROSITE-ProRule" id="PRU00283"/>
    </source>
</evidence>
<dbReference type="GO" id="GO:0005874">
    <property type="term" value="C:microtubule"/>
    <property type="evidence" value="ECO:0007669"/>
    <property type="project" value="UniProtKB-KW"/>
</dbReference>
<evidence type="ECO:0000256" key="6">
    <source>
        <dbReference type="ARBA" id="ARBA00034488"/>
    </source>
</evidence>
<feature type="coiled-coil region" evidence="8">
    <location>
        <begin position="477"/>
        <end position="504"/>
    </location>
</feature>
<dbReference type="GO" id="GO:0003777">
    <property type="term" value="F:microtubule motor activity"/>
    <property type="evidence" value="ECO:0007669"/>
    <property type="project" value="InterPro"/>
</dbReference>
<evidence type="ECO:0000256" key="9">
    <source>
        <dbReference type="SAM" id="MobiDB-lite"/>
    </source>
</evidence>
<organism evidence="11 12">
    <name type="scientific">Carpinus fangiana</name>
    <dbReference type="NCBI Taxonomy" id="176857"/>
    <lineage>
        <taxon>Eukaryota</taxon>
        <taxon>Viridiplantae</taxon>
        <taxon>Streptophyta</taxon>
        <taxon>Embryophyta</taxon>
        <taxon>Tracheophyta</taxon>
        <taxon>Spermatophyta</taxon>
        <taxon>Magnoliopsida</taxon>
        <taxon>eudicotyledons</taxon>
        <taxon>Gunneridae</taxon>
        <taxon>Pentapetalae</taxon>
        <taxon>rosids</taxon>
        <taxon>fabids</taxon>
        <taxon>Fagales</taxon>
        <taxon>Betulaceae</taxon>
        <taxon>Carpinus</taxon>
    </lineage>
</organism>
<dbReference type="PANTHER" id="PTHR37739:SF16">
    <property type="entry name" value="KINESIN-LIKE PROTEIN"/>
    <property type="match status" value="1"/>
</dbReference>
<dbReference type="PRINTS" id="PR00380">
    <property type="entry name" value="KINESINHEAVY"/>
</dbReference>
<dbReference type="EMBL" id="CM017328">
    <property type="protein sequence ID" value="KAE8125431.1"/>
    <property type="molecule type" value="Genomic_DNA"/>
</dbReference>
<dbReference type="InterPro" id="IPR044986">
    <property type="entry name" value="KIF15/KIN-12"/>
</dbReference>
<keyword evidence="4 8" id="KW-0175">Coiled coil</keyword>
<dbReference type="InterPro" id="IPR027417">
    <property type="entry name" value="P-loop_NTPase"/>
</dbReference>
<sequence length="1231" mass="137958">MRPNQSTEATESRFLGAISTSSIRKLLPRSISKHKSNSSNPKLSNSNAENTPPADQNIPTTDIQVSHSVTQLSPSKLSVSGYQIASEAPAPPDLPVQDEIVASDSQCEVLTPPEPPVKDEIVASGSQCEVLAPPEPPVKVVVRIRPVNEADQTVKKVSSDTLSVGDRKFMFDSVIDSNVNQEDVFQLVGVPLVKNALAGYNASILSYGQTGSGKTYTMWGPPSAMVEDPSSSSHQGIVPRIFQKLFSEIQREQQNSEGKQINYQCRCSFLEIYNEQIGDLLDPTQRNLEISDDAKNGLYVENLTEEYVTSFEDVTQILIKGLSSRKVGATSLNSKSSRSHIVFTFIIESWCKGTSSKCFNSSKTSRISLVDLAALDRNKVDDGGRQIVREGKHLKKSLSQLGHLVNILAKGAQSGNLGDISYRGSCLTHLLRESLGGNAKLTVICAISPENKHSSDTLRTLRFGQRVKFIRNEPVINEIREDDVNDLSDQIRQLKEELIRARSNECTSVGSQNGYFQGRNVLNQLRVSLNRSLILTPTDNDSDEEVVNVDQDDVRELCQHLDKLHSSEESIRDTSVNRDSIHFYSMEESCEADLMSSESEIEEISMVKPWNELPDKDNDASEDNFVSAFNTLTAVDHASRKSISISSCCQSPILQDPPLSESPKIGNIQRKSMNMSSHLASHNSVSESSKFNLDVLRQSLKQSENIRSSLRSSKTCTGPTETLAASLHRGLQIIDYHQRSSAPNKSSVSFSFEHLTLKPCSEVDKANASSSIQTIPEEKRSLNGPSASFLCASCRQRISEKENDAQDSLKTWVLAVNEAENPTQVPKETRNAMIKSIKREELENVCMEQAAKIEQLNRLVEQYKHEKEEMHDQERSTFCLEASKDDKLVRCNSIENNQPEMIKEKCEVKEVVEPGFGSRYFDLNEKEALLKEIEGLKSKLQSYSDASHNKSVEKLRSSLLSRSIQLRKSGVDHLDSKEELESERQRWTEMESDWISLTDELRIDLESHRRRAEKVEMELTLEKRCTEELDDALHRSVLGHARMIEHYAELQDKYNDLAGKHRAIMEGIAEVKKAAAKAGKKGHGSRFAKSLAAELSALRVEREREREQLKKENKSLRIQLRDTAEAVHAAGELLVRLREAEQAASVSEGNSAKVQEDNEKLKKQMDKLKRKHKMEMITMKQYLAESKLPESALQPLYREDSDIAHNNTTTPYSDDDQAWRAEFGAIYQDHY</sequence>
<dbReference type="GO" id="GO:0008017">
    <property type="term" value="F:microtubule binding"/>
    <property type="evidence" value="ECO:0007669"/>
    <property type="project" value="InterPro"/>
</dbReference>
<keyword evidence="3 7" id="KW-0067">ATP-binding</keyword>
<accession>A0A5N6RVU3</accession>
<dbReference type="GO" id="GO:0007112">
    <property type="term" value="P:male meiosis cytokinesis"/>
    <property type="evidence" value="ECO:0007669"/>
    <property type="project" value="UniProtKB-ARBA"/>
</dbReference>
<dbReference type="FunFam" id="3.40.850.10:FF:000052">
    <property type="entry name" value="Kinesin-like protein KIN-12F"/>
    <property type="match status" value="1"/>
</dbReference>
<comment type="similarity">
    <text evidence="6">Belongs to the TRAFAC class myosin-kinesin ATPase superfamily. Kinesin family. KIN-12 subfamily.</text>
</comment>
<dbReference type="GO" id="GO:0055046">
    <property type="term" value="P:microgametogenesis"/>
    <property type="evidence" value="ECO:0007669"/>
    <property type="project" value="UniProtKB-ARBA"/>
</dbReference>
<dbReference type="OrthoDB" id="1907171at2759"/>
<evidence type="ECO:0000256" key="8">
    <source>
        <dbReference type="SAM" id="Coils"/>
    </source>
</evidence>
<name>A0A5N6RVU3_9ROSI</name>
<keyword evidence="1" id="KW-0493">Microtubule</keyword>
<keyword evidence="12" id="KW-1185">Reference proteome</keyword>
<dbReference type="SUPFAM" id="SSF52540">
    <property type="entry name" value="P-loop containing nucleoside triphosphate hydrolases"/>
    <property type="match status" value="1"/>
</dbReference>
<proteinExistence type="inferred from homology"/>
<dbReference type="InterPro" id="IPR001752">
    <property type="entry name" value="Kinesin_motor_dom"/>
</dbReference>
<evidence type="ECO:0000256" key="4">
    <source>
        <dbReference type="ARBA" id="ARBA00023054"/>
    </source>
</evidence>
<evidence type="ECO:0000256" key="5">
    <source>
        <dbReference type="ARBA" id="ARBA00023175"/>
    </source>
</evidence>
<evidence type="ECO:0000259" key="10">
    <source>
        <dbReference type="PROSITE" id="PS50067"/>
    </source>
</evidence>
<reference evidence="11 12" key="1">
    <citation type="submission" date="2019-06" db="EMBL/GenBank/DDBJ databases">
        <title>A chromosomal-level reference genome of Carpinus fangiana (Coryloideae, Betulaceae).</title>
        <authorList>
            <person name="Yang X."/>
            <person name="Wang Z."/>
            <person name="Zhang L."/>
            <person name="Hao G."/>
            <person name="Liu J."/>
            <person name="Yang Y."/>
        </authorList>
    </citation>
    <scope>NUCLEOTIDE SEQUENCE [LARGE SCALE GENOMIC DNA]</scope>
    <source>
        <strain evidence="11">Cfa_2016G</strain>
        <tissue evidence="11">Leaf</tissue>
    </source>
</reference>
<feature type="coiled-coil region" evidence="8">
    <location>
        <begin position="1088"/>
        <end position="1126"/>
    </location>
</feature>
<dbReference type="Proteomes" id="UP000327013">
    <property type="component" value="Chromosome 8"/>
</dbReference>
<feature type="compositionally biased region" description="Polar residues" evidence="9">
    <location>
        <begin position="48"/>
        <end position="60"/>
    </location>
</feature>
<dbReference type="SMART" id="SM00129">
    <property type="entry name" value="KISc"/>
    <property type="match status" value="1"/>
</dbReference>
<dbReference type="PANTHER" id="PTHR37739">
    <property type="entry name" value="KINESIN-LIKE PROTEIN KIN-12D"/>
    <property type="match status" value="1"/>
</dbReference>
<evidence type="ECO:0000313" key="12">
    <source>
        <dbReference type="Proteomes" id="UP000327013"/>
    </source>
</evidence>
<dbReference type="Gene3D" id="3.40.850.10">
    <property type="entry name" value="Kinesin motor domain"/>
    <property type="match status" value="1"/>
</dbReference>
<evidence type="ECO:0000313" key="11">
    <source>
        <dbReference type="EMBL" id="KAE8125431.1"/>
    </source>
</evidence>
<dbReference type="GO" id="GO:0007018">
    <property type="term" value="P:microtubule-based movement"/>
    <property type="evidence" value="ECO:0007669"/>
    <property type="project" value="InterPro"/>
</dbReference>
<gene>
    <name evidence="11" type="ORF">FH972_020238</name>
</gene>
<feature type="coiled-coil region" evidence="8">
    <location>
        <begin position="839"/>
        <end position="876"/>
    </location>
</feature>
<feature type="region of interest" description="Disordered" evidence="9">
    <location>
        <begin position="27"/>
        <end position="60"/>
    </location>
</feature>
<dbReference type="InterPro" id="IPR036961">
    <property type="entry name" value="Kinesin_motor_dom_sf"/>
</dbReference>
<dbReference type="GO" id="GO:0009524">
    <property type="term" value="C:phragmoplast"/>
    <property type="evidence" value="ECO:0007669"/>
    <property type="project" value="UniProtKB-ARBA"/>
</dbReference>
<evidence type="ECO:0000256" key="3">
    <source>
        <dbReference type="ARBA" id="ARBA00022840"/>
    </source>
</evidence>
<dbReference type="PROSITE" id="PS50067">
    <property type="entry name" value="KINESIN_MOTOR_2"/>
    <property type="match status" value="1"/>
</dbReference>
<keyword evidence="2 7" id="KW-0547">Nucleotide-binding</keyword>
<protein>
    <recommendedName>
        <fullName evidence="10">Kinesin motor domain-containing protein</fullName>
    </recommendedName>
</protein>
<feature type="binding site" evidence="7">
    <location>
        <begin position="208"/>
        <end position="215"/>
    </location>
    <ligand>
        <name>ATP</name>
        <dbReference type="ChEBI" id="CHEBI:30616"/>
    </ligand>
</feature>
<dbReference type="GO" id="GO:0005524">
    <property type="term" value="F:ATP binding"/>
    <property type="evidence" value="ECO:0007669"/>
    <property type="project" value="UniProtKB-UniRule"/>
</dbReference>